<comment type="caution">
    <text evidence="11">The sequence shown here is derived from an EMBL/GenBank/DDBJ whole genome shotgun (WGS) entry which is preliminary data.</text>
</comment>
<dbReference type="InterPro" id="IPR018060">
    <property type="entry name" value="HTH_AraC"/>
</dbReference>
<dbReference type="SUPFAM" id="SSF52172">
    <property type="entry name" value="CheY-like"/>
    <property type="match status" value="1"/>
</dbReference>
<reference evidence="11 12" key="1">
    <citation type="submission" date="2021-04" db="EMBL/GenBank/DDBJ databases">
        <title>Paenibacillus sp. DLE-14 whole genome sequence.</title>
        <authorList>
            <person name="Ham Y.J."/>
        </authorList>
    </citation>
    <scope>NUCLEOTIDE SEQUENCE [LARGE SCALE GENOMIC DNA]</scope>
    <source>
        <strain evidence="11 12">DLE-14</strain>
    </source>
</reference>
<dbReference type="Gene3D" id="1.10.10.60">
    <property type="entry name" value="Homeodomain-like"/>
    <property type="match status" value="2"/>
</dbReference>
<dbReference type="InterPro" id="IPR011006">
    <property type="entry name" value="CheY-like_superfamily"/>
</dbReference>
<keyword evidence="3 8" id="KW-0597">Phosphoprotein</keyword>
<protein>
    <submittedName>
        <fullName evidence="11">Response regulator</fullName>
    </submittedName>
</protein>
<feature type="domain" description="HTH araC/xylS-type" evidence="9">
    <location>
        <begin position="424"/>
        <end position="522"/>
    </location>
</feature>
<dbReference type="CDD" id="cd17536">
    <property type="entry name" value="REC_YesN-like"/>
    <property type="match status" value="1"/>
</dbReference>
<evidence type="ECO:0000256" key="6">
    <source>
        <dbReference type="ARBA" id="ARBA00023125"/>
    </source>
</evidence>
<evidence type="ECO:0000256" key="7">
    <source>
        <dbReference type="ARBA" id="ARBA00023163"/>
    </source>
</evidence>
<evidence type="ECO:0000256" key="3">
    <source>
        <dbReference type="ARBA" id="ARBA00022553"/>
    </source>
</evidence>
<feature type="domain" description="Response regulatory" evidence="10">
    <location>
        <begin position="2"/>
        <end position="119"/>
    </location>
</feature>
<dbReference type="SUPFAM" id="SSF46689">
    <property type="entry name" value="Homeodomain-like"/>
    <property type="match status" value="2"/>
</dbReference>
<dbReference type="Gene3D" id="3.40.50.2300">
    <property type="match status" value="1"/>
</dbReference>
<dbReference type="PANTHER" id="PTHR42713:SF3">
    <property type="entry name" value="TRANSCRIPTIONAL REGULATORY PROTEIN HPTR"/>
    <property type="match status" value="1"/>
</dbReference>
<evidence type="ECO:0000256" key="1">
    <source>
        <dbReference type="ARBA" id="ARBA00004496"/>
    </source>
</evidence>
<dbReference type="RefSeq" id="WP_210655750.1">
    <property type="nucleotide sequence ID" value="NZ_JAGKSP010000001.1"/>
</dbReference>
<dbReference type="EMBL" id="JAGKSP010000001">
    <property type="protein sequence ID" value="MBP3961963.1"/>
    <property type="molecule type" value="Genomic_DNA"/>
</dbReference>
<dbReference type="InterPro" id="IPR001789">
    <property type="entry name" value="Sig_transdc_resp-reg_receiver"/>
</dbReference>
<keyword evidence="4" id="KW-0902">Two-component regulatory system</keyword>
<dbReference type="InterPro" id="IPR051552">
    <property type="entry name" value="HptR"/>
</dbReference>
<evidence type="ECO:0000313" key="12">
    <source>
        <dbReference type="Proteomes" id="UP000673394"/>
    </source>
</evidence>
<keyword evidence="12" id="KW-1185">Reference proteome</keyword>
<dbReference type="PROSITE" id="PS50110">
    <property type="entry name" value="RESPONSE_REGULATORY"/>
    <property type="match status" value="1"/>
</dbReference>
<organism evidence="11 12">
    <name type="scientific">Paenibacillus lignilyticus</name>
    <dbReference type="NCBI Taxonomy" id="1172615"/>
    <lineage>
        <taxon>Bacteria</taxon>
        <taxon>Bacillati</taxon>
        <taxon>Bacillota</taxon>
        <taxon>Bacilli</taxon>
        <taxon>Bacillales</taxon>
        <taxon>Paenibacillaceae</taxon>
        <taxon>Paenibacillus</taxon>
    </lineage>
</organism>
<gene>
    <name evidence="11" type="ORF">I8J30_04510</name>
</gene>
<evidence type="ECO:0000313" key="11">
    <source>
        <dbReference type="EMBL" id="MBP3961963.1"/>
    </source>
</evidence>
<dbReference type="SMART" id="SM00448">
    <property type="entry name" value="REC"/>
    <property type="match status" value="1"/>
</dbReference>
<name>A0ABS5CA58_9BACL</name>
<evidence type="ECO:0000259" key="9">
    <source>
        <dbReference type="PROSITE" id="PS01124"/>
    </source>
</evidence>
<dbReference type="Proteomes" id="UP000673394">
    <property type="component" value="Unassembled WGS sequence"/>
</dbReference>
<dbReference type="Pfam" id="PF12833">
    <property type="entry name" value="HTH_18"/>
    <property type="match status" value="1"/>
</dbReference>
<evidence type="ECO:0000259" key="10">
    <source>
        <dbReference type="PROSITE" id="PS50110"/>
    </source>
</evidence>
<comment type="subcellular location">
    <subcellularLocation>
        <location evidence="1">Cytoplasm</location>
    </subcellularLocation>
</comment>
<keyword evidence="7" id="KW-0804">Transcription</keyword>
<dbReference type="InterPro" id="IPR009057">
    <property type="entry name" value="Homeodomain-like_sf"/>
</dbReference>
<dbReference type="InterPro" id="IPR041522">
    <property type="entry name" value="CdaR_GGDEF"/>
</dbReference>
<sequence length="526" mass="60407">MRIMIVEDEDLLREGLVKMIGRMGLNGSVVAVAGNGEEALEQLSHIGVDLIITDIRMPKKDGLQLLEEVMQSNPAIRSIVLSGYDDFEYAKRALQLNCKDYILKPIMYHDLRELLGKIEVEFTAMQKKMLEEVKLKGILNQNQYLIRHEFLRTFIQLDKVQQVETILTEAENIGIHLKASGYSLFAIQIEEKLETKSKYGKSDWTLMKYALHNIVEELTGYAPCYYDEQEVLVVLYGGAMDEEQIHALCSRIVSKSRELLKIAVSIGISDTHDLRQLSNGYQEATRVLKVRLISDSHVIHFYSHASRNTNHAIKPYMDQLAELFDLEQADTVIERLKQWYEGLKQAELTLEAIAAMEKEVIIVFHSLLRHFVKELGDQEYDLGGEFGIMASADSFYARMNPLIKVLKEISSDSKKGKIENRTSEQVMKYIREHYSENITLTSISEYIYMNSAYLSVMFKKKTGKSIIEYLTEVRMGEAKKQLLHTDLKTYQIAEMVGYNDAAYFSTLFKKYCGASPQEYRTINTPR</sequence>
<feature type="modified residue" description="4-aspartylphosphate" evidence="8">
    <location>
        <position position="54"/>
    </location>
</feature>
<evidence type="ECO:0000256" key="8">
    <source>
        <dbReference type="PROSITE-ProRule" id="PRU00169"/>
    </source>
</evidence>
<dbReference type="InterPro" id="IPR020449">
    <property type="entry name" value="Tscrpt_reg_AraC-type_HTH"/>
</dbReference>
<dbReference type="PROSITE" id="PS01124">
    <property type="entry name" value="HTH_ARAC_FAMILY_2"/>
    <property type="match status" value="1"/>
</dbReference>
<keyword evidence="6" id="KW-0238">DNA-binding</keyword>
<keyword evidence="2" id="KW-0963">Cytoplasm</keyword>
<accession>A0ABS5CA58</accession>
<keyword evidence="5" id="KW-0805">Transcription regulation</keyword>
<evidence type="ECO:0000256" key="4">
    <source>
        <dbReference type="ARBA" id="ARBA00023012"/>
    </source>
</evidence>
<proteinExistence type="predicted"/>
<evidence type="ECO:0000256" key="2">
    <source>
        <dbReference type="ARBA" id="ARBA00022490"/>
    </source>
</evidence>
<dbReference type="Pfam" id="PF17853">
    <property type="entry name" value="GGDEF_2"/>
    <property type="match status" value="1"/>
</dbReference>
<dbReference type="PRINTS" id="PR00032">
    <property type="entry name" value="HTHARAC"/>
</dbReference>
<evidence type="ECO:0000256" key="5">
    <source>
        <dbReference type="ARBA" id="ARBA00023015"/>
    </source>
</evidence>
<dbReference type="PANTHER" id="PTHR42713">
    <property type="entry name" value="HISTIDINE KINASE-RELATED"/>
    <property type="match status" value="1"/>
</dbReference>
<dbReference type="Pfam" id="PF00072">
    <property type="entry name" value="Response_reg"/>
    <property type="match status" value="1"/>
</dbReference>
<dbReference type="SMART" id="SM00342">
    <property type="entry name" value="HTH_ARAC"/>
    <property type="match status" value="1"/>
</dbReference>